<dbReference type="VEuPathDB" id="FungiDB:LELG_00971"/>
<dbReference type="OrthoDB" id="4021778at2759"/>
<organism evidence="2 3">
    <name type="scientific">Lodderomyces elongisporus (strain ATCC 11503 / CBS 2605 / JCM 1781 / NBRC 1676 / NRRL YB-4239)</name>
    <name type="common">Yeast</name>
    <name type="synonym">Saccharomyces elongisporus</name>
    <dbReference type="NCBI Taxonomy" id="379508"/>
    <lineage>
        <taxon>Eukaryota</taxon>
        <taxon>Fungi</taxon>
        <taxon>Dikarya</taxon>
        <taxon>Ascomycota</taxon>
        <taxon>Saccharomycotina</taxon>
        <taxon>Pichiomycetes</taxon>
        <taxon>Debaryomycetaceae</taxon>
        <taxon>Candida/Lodderomyces clade</taxon>
        <taxon>Lodderomyces</taxon>
    </lineage>
</organism>
<dbReference type="GeneID" id="5235028"/>
<dbReference type="PANTHER" id="PTHR12459">
    <property type="entry name" value="TRANSMEMBRANE PROTEIN 135-RELATED"/>
    <property type="match status" value="1"/>
</dbReference>
<dbReference type="eggNOG" id="ENOG502R1F4">
    <property type="taxonomic scope" value="Eukaryota"/>
</dbReference>
<evidence type="ECO:0000256" key="1">
    <source>
        <dbReference type="SAM" id="Phobius"/>
    </source>
</evidence>
<keyword evidence="1" id="KW-1133">Transmembrane helix</keyword>
<dbReference type="HOGENOM" id="CLU_012946_0_0_1"/>
<dbReference type="InParanoid" id="A5DUD5"/>
<dbReference type="AlphaFoldDB" id="A5DUD5"/>
<dbReference type="InterPro" id="IPR026749">
    <property type="entry name" value="Tmem135"/>
</dbReference>
<dbReference type="EMBL" id="CH981524">
    <property type="protein sequence ID" value="EDK42793.1"/>
    <property type="molecule type" value="Genomic_DNA"/>
</dbReference>
<accession>A5DUD5</accession>
<evidence type="ECO:0008006" key="4">
    <source>
        <dbReference type="Google" id="ProtNLM"/>
    </source>
</evidence>
<feature type="transmembrane region" description="Helical" evidence="1">
    <location>
        <begin position="48"/>
        <end position="69"/>
    </location>
</feature>
<keyword evidence="3" id="KW-1185">Reference proteome</keyword>
<dbReference type="Proteomes" id="UP000001996">
    <property type="component" value="Unassembled WGS sequence"/>
</dbReference>
<name>A5DUD5_LODEL</name>
<sequence length="490" mass="56079">MNQSSKRFTTLVAKFITLKKLENVVKLYKKCIYQMMLISKSLYKSSIYTIRIVFFQRSIIITFLLAYLYEVIRRLSKNLLDHTLKLNFDSLPRDMWEILSDPLRLNRLPIFLARLIATLNALNPLMIKLLMPYIDGQNIQFVSTFLAGAISALVNFPNFQTQRVETNPYYTFNWTMVLLFKALDSCISSLSSIAKISPQTDLCIDLALLMASIYCVMNAWYFSPEKLEPSYRKWLNKMSHTDEDLLQGLRYMRDGSLDYKHTQTTTTPTAPLQASLPLSIQHASLQNQNHFMKFAQKYGQDAALGDLTTHKKLPCIVFHQFHCESCVKNTQHKFYTQLKTTLKLYASINLFVFVVVKKFYANPMTLILKTLRSSLILSSFTTLQCACICLVRNYHPKNIKDQKYWDLMAPKLGAAIAGIGTVFSKNKSDLLLAIAPRSLGTFFDPKPTDSNLKLQTVLFSFSFAVLVAYGRLNPSRLKGTIGKGFGYMIK</sequence>
<proteinExistence type="predicted"/>
<dbReference type="KEGG" id="lel:PVL30_000935"/>
<dbReference type="OMA" id="CLIRTRI"/>
<evidence type="ECO:0000313" key="2">
    <source>
        <dbReference type="EMBL" id="EDK42793.1"/>
    </source>
</evidence>
<reference evidence="2 3" key="1">
    <citation type="journal article" date="2009" name="Nature">
        <title>Evolution of pathogenicity and sexual reproduction in eight Candida genomes.</title>
        <authorList>
            <person name="Butler G."/>
            <person name="Rasmussen M.D."/>
            <person name="Lin M.F."/>
            <person name="Santos M.A."/>
            <person name="Sakthikumar S."/>
            <person name="Munro C.A."/>
            <person name="Rheinbay E."/>
            <person name="Grabherr M."/>
            <person name="Forche A."/>
            <person name="Reedy J.L."/>
            <person name="Agrafioti I."/>
            <person name="Arnaud M.B."/>
            <person name="Bates S."/>
            <person name="Brown A.J."/>
            <person name="Brunke S."/>
            <person name="Costanzo M.C."/>
            <person name="Fitzpatrick D.A."/>
            <person name="de Groot P.W."/>
            <person name="Harris D."/>
            <person name="Hoyer L.L."/>
            <person name="Hube B."/>
            <person name="Klis F.M."/>
            <person name="Kodira C."/>
            <person name="Lennard N."/>
            <person name="Logue M.E."/>
            <person name="Martin R."/>
            <person name="Neiman A.M."/>
            <person name="Nikolaou E."/>
            <person name="Quail M.A."/>
            <person name="Quinn J."/>
            <person name="Santos M.C."/>
            <person name="Schmitzberger F.F."/>
            <person name="Sherlock G."/>
            <person name="Shah P."/>
            <person name="Silverstein K.A."/>
            <person name="Skrzypek M.S."/>
            <person name="Soll D."/>
            <person name="Staggs R."/>
            <person name="Stansfield I."/>
            <person name="Stumpf M.P."/>
            <person name="Sudbery P.E."/>
            <person name="Srikantha T."/>
            <person name="Zeng Q."/>
            <person name="Berman J."/>
            <person name="Berriman M."/>
            <person name="Heitman J."/>
            <person name="Gow N.A."/>
            <person name="Lorenz M.C."/>
            <person name="Birren B.W."/>
            <person name="Kellis M."/>
            <person name="Cuomo C.A."/>
        </authorList>
    </citation>
    <scope>NUCLEOTIDE SEQUENCE [LARGE SCALE GENOMIC DNA]</scope>
    <source>
        <strain evidence="3">ATCC 11503 / BCRC 21390 / CBS 2605 / JCM 1781 / NBRC 1676 / NRRL YB-4239</strain>
    </source>
</reference>
<evidence type="ECO:0000313" key="3">
    <source>
        <dbReference type="Proteomes" id="UP000001996"/>
    </source>
</evidence>
<protein>
    <recommendedName>
        <fullName evidence="4">Transmembrane protein 135 N-terminal domain-containing protein</fullName>
    </recommendedName>
</protein>
<keyword evidence="1" id="KW-0472">Membrane</keyword>
<keyword evidence="1" id="KW-0812">Transmembrane</keyword>
<gene>
    <name evidence="2" type="ORF">LELG_00971</name>
</gene>
<dbReference type="PANTHER" id="PTHR12459:SF15">
    <property type="entry name" value="TRANSMEMBRANE PROTEIN 135"/>
    <property type="match status" value="1"/>
</dbReference>